<feature type="transmembrane region" description="Helical" evidence="2">
    <location>
        <begin position="425"/>
        <end position="451"/>
    </location>
</feature>
<evidence type="ECO:0000256" key="1">
    <source>
        <dbReference type="ARBA" id="ARBA00004141"/>
    </source>
</evidence>
<feature type="transmembrane region" description="Helical" evidence="2">
    <location>
        <begin position="360"/>
        <end position="384"/>
    </location>
</feature>
<feature type="transmembrane region" description="Helical" evidence="2">
    <location>
        <begin position="170"/>
        <end position="189"/>
    </location>
</feature>
<dbReference type="GO" id="GO:0016020">
    <property type="term" value="C:membrane"/>
    <property type="evidence" value="ECO:0007669"/>
    <property type="project" value="UniProtKB-SubCell"/>
</dbReference>
<feature type="transmembrane region" description="Helical" evidence="2">
    <location>
        <begin position="41"/>
        <end position="60"/>
    </location>
</feature>
<comment type="subcellular location">
    <subcellularLocation>
        <location evidence="1">Membrane</location>
        <topology evidence="1">Multi-pass membrane protein</topology>
    </subcellularLocation>
</comment>
<organism evidence="4 5">
    <name type="scientific">Acrasis kona</name>
    <dbReference type="NCBI Taxonomy" id="1008807"/>
    <lineage>
        <taxon>Eukaryota</taxon>
        <taxon>Discoba</taxon>
        <taxon>Heterolobosea</taxon>
        <taxon>Tetramitia</taxon>
        <taxon>Eutetramitia</taxon>
        <taxon>Acrasidae</taxon>
        <taxon>Acrasis</taxon>
    </lineage>
</organism>
<evidence type="ECO:0000313" key="5">
    <source>
        <dbReference type="Proteomes" id="UP001431209"/>
    </source>
</evidence>
<feature type="domain" description="Major facilitator superfamily (MFS) profile" evidence="3">
    <location>
        <begin position="39"/>
        <end position="456"/>
    </location>
</feature>
<dbReference type="PANTHER" id="PTHR23524">
    <property type="entry name" value="TRANSPORTER, PUTATIVE (AFU_ORTHOLOGUE AFUA_8G04850)-RELATED"/>
    <property type="match status" value="1"/>
</dbReference>
<evidence type="ECO:0000313" key="4">
    <source>
        <dbReference type="EMBL" id="KAL0478648.1"/>
    </source>
</evidence>
<evidence type="ECO:0000256" key="2">
    <source>
        <dbReference type="SAM" id="Phobius"/>
    </source>
</evidence>
<comment type="caution">
    <text evidence="4">The sequence shown here is derived from an EMBL/GenBank/DDBJ whole genome shotgun (WGS) entry which is preliminary data.</text>
</comment>
<feature type="transmembrane region" description="Helical" evidence="2">
    <location>
        <begin position="396"/>
        <end position="419"/>
    </location>
</feature>
<evidence type="ECO:0000259" key="3">
    <source>
        <dbReference type="PROSITE" id="PS50850"/>
    </source>
</evidence>
<keyword evidence="2" id="KW-1133">Transmembrane helix</keyword>
<dbReference type="InterPro" id="IPR036259">
    <property type="entry name" value="MFS_trans_sf"/>
</dbReference>
<keyword evidence="2" id="KW-0472">Membrane</keyword>
<keyword evidence="5" id="KW-1185">Reference proteome</keyword>
<dbReference type="PANTHER" id="PTHR23524:SF1">
    <property type="entry name" value="MRH DOMAIN-CONTAINING PROTEIN-RELATED"/>
    <property type="match status" value="1"/>
</dbReference>
<feature type="transmembrane region" description="Helical" evidence="2">
    <location>
        <begin position="307"/>
        <end position="327"/>
    </location>
</feature>
<feature type="transmembrane region" description="Helical" evidence="2">
    <location>
        <begin position="133"/>
        <end position="158"/>
    </location>
</feature>
<feature type="transmembrane region" description="Helical" evidence="2">
    <location>
        <begin position="261"/>
        <end position="287"/>
    </location>
</feature>
<dbReference type="SUPFAM" id="SSF103473">
    <property type="entry name" value="MFS general substrate transporter"/>
    <property type="match status" value="1"/>
</dbReference>
<sequence length="463" mass="49920">MERKEEMVKLLTDDQDEPIVTWREKFLGIIQRGEGTSNINLLSYYFATLISISLFVYINANQRFVLTNYINTPEDEIGRASGDLAFYNELVIILVSWGWGYLSDAMRNRSFIYSASFILMAIGIELYPTAPNFGILVLFRVIFALGAAANASMLTAVLADSTSNRDRGRATGLLGVTTGLGAVIASLLFLKISNIGYNAGLTLKQAGYISYSFVALLSVVAAFVVLFGLKDGISTNKENEKKNVNLFQILKQGIVAAKDPLVLLSYAASFVARGDSVLITTFITLWVGRDMELLHGADPSQSAKMGGIISGVAQTCALCSAPFWGFLADNVSRVSALIAASIISGIGYTSMIFISDVTYGIVYLPICLIGIGEIGVIIGSQILVTQSAPKEARGGVSGIFSLCGAFGILIATKVGGILFDKWRPGGTFVLFGIFNFLLSIIALIVLVVNIIKNRRQSTTINHE</sequence>
<reference evidence="4 5" key="1">
    <citation type="submission" date="2024-03" db="EMBL/GenBank/DDBJ databases">
        <title>The Acrasis kona genome and developmental transcriptomes reveal deep origins of eukaryotic multicellular pathways.</title>
        <authorList>
            <person name="Sheikh S."/>
            <person name="Fu C.-J."/>
            <person name="Brown M.W."/>
            <person name="Baldauf S.L."/>
        </authorList>
    </citation>
    <scope>NUCLEOTIDE SEQUENCE [LARGE SCALE GENOMIC DNA]</scope>
    <source>
        <strain evidence="4 5">ATCC MYA-3509</strain>
    </source>
</reference>
<name>A0AAW2YP21_9EUKA</name>
<protein>
    <submittedName>
        <fullName evidence="4">Vacuolar basic amino acid transporter</fullName>
    </submittedName>
</protein>
<gene>
    <name evidence="4" type="ORF">AKO1_008414</name>
</gene>
<dbReference type="Gene3D" id="1.20.1250.20">
    <property type="entry name" value="MFS general substrate transporter like domains"/>
    <property type="match status" value="2"/>
</dbReference>
<proteinExistence type="predicted"/>
<feature type="transmembrane region" description="Helical" evidence="2">
    <location>
        <begin position="110"/>
        <end position="127"/>
    </location>
</feature>
<dbReference type="InterPro" id="IPR011701">
    <property type="entry name" value="MFS"/>
</dbReference>
<dbReference type="Pfam" id="PF07690">
    <property type="entry name" value="MFS_1"/>
    <property type="match status" value="1"/>
</dbReference>
<dbReference type="EMBL" id="JAOPGA020000451">
    <property type="protein sequence ID" value="KAL0478648.1"/>
    <property type="molecule type" value="Genomic_DNA"/>
</dbReference>
<dbReference type="GO" id="GO:0022857">
    <property type="term" value="F:transmembrane transporter activity"/>
    <property type="evidence" value="ECO:0007669"/>
    <property type="project" value="InterPro"/>
</dbReference>
<feature type="transmembrane region" description="Helical" evidence="2">
    <location>
        <begin position="334"/>
        <end position="354"/>
    </location>
</feature>
<dbReference type="PROSITE" id="PS50850">
    <property type="entry name" value="MFS"/>
    <property type="match status" value="1"/>
</dbReference>
<keyword evidence="2" id="KW-0812">Transmembrane</keyword>
<feature type="transmembrane region" description="Helical" evidence="2">
    <location>
        <begin position="209"/>
        <end position="229"/>
    </location>
</feature>
<dbReference type="AlphaFoldDB" id="A0AAW2YP21"/>
<dbReference type="InterPro" id="IPR020846">
    <property type="entry name" value="MFS_dom"/>
</dbReference>
<feature type="transmembrane region" description="Helical" evidence="2">
    <location>
        <begin position="84"/>
        <end position="103"/>
    </location>
</feature>
<dbReference type="Proteomes" id="UP001431209">
    <property type="component" value="Unassembled WGS sequence"/>
</dbReference>
<accession>A0AAW2YP21</accession>